<evidence type="ECO:0000313" key="2">
    <source>
        <dbReference type="Proteomes" id="UP001311915"/>
    </source>
</evidence>
<dbReference type="Proteomes" id="UP001311915">
    <property type="component" value="Unassembled WGS sequence"/>
</dbReference>
<gene>
    <name evidence="1" type="ORF">R3W88_007059</name>
</gene>
<dbReference type="InterPro" id="IPR037120">
    <property type="entry name" value="Haem_peroxidase_sf_animal"/>
</dbReference>
<keyword evidence="2" id="KW-1185">Reference proteome</keyword>
<dbReference type="GO" id="GO:0016702">
    <property type="term" value="F:oxidoreductase activity, acting on single donors with incorporation of molecular oxygen, incorporation of two atoms of oxygen"/>
    <property type="evidence" value="ECO:0007669"/>
    <property type="project" value="TreeGrafter"/>
</dbReference>
<comment type="caution">
    <text evidence="1">The sequence shown here is derived from an EMBL/GenBank/DDBJ whole genome shotgun (WGS) entry which is preliminary data.</text>
</comment>
<accession>A0AAV9KGX1</accession>
<dbReference type="Gene3D" id="1.10.640.10">
    <property type="entry name" value="Haem peroxidase domain superfamily, animal type"/>
    <property type="match status" value="1"/>
</dbReference>
<proteinExistence type="predicted"/>
<name>A0AAV9KGX1_9SOLN</name>
<organism evidence="1 2">
    <name type="scientific">Solanum pinnatisectum</name>
    <name type="common">tansyleaf nightshade</name>
    <dbReference type="NCBI Taxonomy" id="50273"/>
    <lineage>
        <taxon>Eukaryota</taxon>
        <taxon>Viridiplantae</taxon>
        <taxon>Streptophyta</taxon>
        <taxon>Embryophyta</taxon>
        <taxon>Tracheophyta</taxon>
        <taxon>Spermatophyta</taxon>
        <taxon>Magnoliopsida</taxon>
        <taxon>eudicotyledons</taxon>
        <taxon>Gunneridae</taxon>
        <taxon>Pentapetalae</taxon>
        <taxon>asterids</taxon>
        <taxon>lamiids</taxon>
        <taxon>Solanales</taxon>
        <taxon>Solanaceae</taxon>
        <taxon>Solanoideae</taxon>
        <taxon>Solaneae</taxon>
        <taxon>Solanum</taxon>
    </lineage>
</organism>
<sequence>MAFLENLLLSHLHNFIHKDFHDVFEEMTLINKFLFLMVHFVDKLNFWHRLPVFLGLAYLGARRRLHQTADGKYNDPFNENAGSEFSFFGRNMMPVDQLNKVINNTSITFSLIKNQET</sequence>
<dbReference type="InterPro" id="IPR050783">
    <property type="entry name" value="Oxylipin_biosynth_metab"/>
</dbReference>
<evidence type="ECO:0000313" key="1">
    <source>
        <dbReference type="EMBL" id="KAK4712546.1"/>
    </source>
</evidence>
<dbReference type="PANTHER" id="PTHR11903:SF11">
    <property type="entry name" value="ALPHA-DIOXYGENASE 1"/>
    <property type="match status" value="1"/>
</dbReference>
<dbReference type="AlphaFoldDB" id="A0AAV9KGX1"/>
<dbReference type="EMBL" id="JAWPEI010000011">
    <property type="protein sequence ID" value="KAK4712546.1"/>
    <property type="molecule type" value="Genomic_DNA"/>
</dbReference>
<dbReference type="PANTHER" id="PTHR11903">
    <property type="entry name" value="PROSTAGLANDIN G/H SYNTHASE"/>
    <property type="match status" value="1"/>
</dbReference>
<reference evidence="1 2" key="1">
    <citation type="submission" date="2023-10" db="EMBL/GenBank/DDBJ databases">
        <title>Genome-Wide Identification Analysis in wild type Solanum Pinnatisectum Reveals Some Genes Defensing Phytophthora Infestans.</title>
        <authorList>
            <person name="Sun C."/>
        </authorList>
    </citation>
    <scope>NUCLEOTIDE SEQUENCE [LARGE SCALE GENOMIC DNA]</scope>
    <source>
        <strain evidence="1">LQN</strain>
        <tissue evidence="1">Leaf</tissue>
    </source>
</reference>
<protein>
    <submittedName>
        <fullName evidence="1">Uncharacterized protein</fullName>
    </submittedName>
</protein>